<name>A7E408_SCLS1</name>
<dbReference type="HOGENOM" id="CLU_3385033_0_0_1"/>
<accession>A7E408</accession>
<reference evidence="2" key="1">
    <citation type="journal article" date="2011" name="PLoS Genet.">
        <title>Genomic analysis of the necrotrophic fungal pathogens Sclerotinia sclerotiorum and Botrytis cinerea.</title>
        <authorList>
            <person name="Amselem J."/>
            <person name="Cuomo C.A."/>
            <person name="van Kan J.A."/>
            <person name="Viaud M."/>
            <person name="Benito E.P."/>
            <person name="Couloux A."/>
            <person name="Coutinho P.M."/>
            <person name="de Vries R.P."/>
            <person name="Dyer P.S."/>
            <person name="Fillinger S."/>
            <person name="Fournier E."/>
            <person name="Gout L."/>
            <person name="Hahn M."/>
            <person name="Kohn L."/>
            <person name="Lapalu N."/>
            <person name="Plummer K.M."/>
            <person name="Pradier J.M."/>
            <person name="Quevillon E."/>
            <person name="Sharon A."/>
            <person name="Simon A."/>
            <person name="ten Have A."/>
            <person name="Tudzynski B."/>
            <person name="Tudzynski P."/>
            <person name="Wincker P."/>
            <person name="Andrew M."/>
            <person name="Anthouard V."/>
            <person name="Beever R.E."/>
            <person name="Beffa R."/>
            <person name="Benoit I."/>
            <person name="Bouzid O."/>
            <person name="Brault B."/>
            <person name="Chen Z."/>
            <person name="Choquer M."/>
            <person name="Collemare J."/>
            <person name="Cotton P."/>
            <person name="Danchin E.G."/>
            <person name="Da Silva C."/>
            <person name="Gautier A."/>
            <person name="Giraud C."/>
            <person name="Giraud T."/>
            <person name="Gonzalez C."/>
            <person name="Grossetete S."/>
            <person name="Guldener U."/>
            <person name="Henrissat B."/>
            <person name="Howlett B.J."/>
            <person name="Kodira C."/>
            <person name="Kretschmer M."/>
            <person name="Lappartient A."/>
            <person name="Leroch M."/>
            <person name="Levis C."/>
            <person name="Mauceli E."/>
            <person name="Neuveglise C."/>
            <person name="Oeser B."/>
            <person name="Pearson M."/>
            <person name="Poulain J."/>
            <person name="Poussereau N."/>
            <person name="Quesneville H."/>
            <person name="Rascle C."/>
            <person name="Schumacher J."/>
            <person name="Segurens B."/>
            <person name="Sexton A."/>
            <person name="Silva E."/>
            <person name="Sirven C."/>
            <person name="Soanes D.M."/>
            <person name="Talbot N.J."/>
            <person name="Templeton M."/>
            <person name="Yandava C."/>
            <person name="Yarden O."/>
            <person name="Zeng Q."/>
            <person name="Rollins J.A."/>
            <person name="Lebrun M.H."/>
            <person name="Dickman M."/>
        </authorList>
    </citation>
    <scope>NUCLEOTIDE SEQUENCE [LARGE SCALE GENOMIC DNA]</scope>
    <source>
        <strain evidence="2">ATCC 18683 / 1980 / Ss-1</strain>
    </source>
</reference>
<evidence type="ECO:0000313" key="1">
    <source>
        <dbReference type="EMBL" id="EDN90630.1"/>
    </source>
</evidence>
<proteinExistence type="predicted"/>
<evidence type="ECO:0000313" key="2">
    <source>
        <dbReference type="Proteomes" id="UP000001312"/>
    </source>
</evidence>
<dbReference type="GeneID" id="5494806"/>
<protein>
    <submittedName>
        <fullName evidence="1">Uncharacterized protein</fullName>
    </submittedName>
</protein>
<dbReference type="RefSeq" id="XP_001597944.1">
    <property type="nucleotide sequence ID" value="XM_001597894.1"/>
</dbReference>
<dbReference type="Proteomes" id="UP000001312">
    <property type="component" value="Unassembled WGS sequence"/>
</dbReference>
<dbReference type="KEGG" id="ssl:SS1G_00030"/>
<dbReference type="EMBL" id="CH476621">
    <property type="protein sequence ID" value="EDN90630.1"/>
    <property type="molecule type" value="Genomic_DNA"/>
</dbReference>
<dbReference type="InParanoid" id="A7E408"/>
<organism evidence="1 2">
    <name type="scientific">Sclerotinia sclerotiorum (strain ATCC 18683 / 1980 / Ss-1)</name>
    <name type="common">White mold</name>
    <name type="synonym">Whetzelinia sclerotiorum</name>
    <dbReference type="NCBI Taxonomy" id="665079"/>
    <lineage>
        <taxon>Eukaryota</taxon>
        <taxon>Fungi</taxon>
        <taxon>Dikarya</taxon>
        <taxon>Ascomycota</taxon>
        <taxon>Pezizomycotina</taxon>
        <taxon>Leotiomycetes</taxon>
        <taxon>Helotiales</taxon>
        <taxon>Sclerotiniaceae</taxon>
        <taxon>Sclerotinia</taxon>
    </lineage>
</organism>
<keyword evidence="2" id="KW-1185">Reference proteome</keyword>
<gene>
    <name evidence="1" type="ORF">SS1G_00030</name>
</gene>
<sequence length="33" mass="3691">MEVKHNFTVYFDSPSGVFAEESLMIAPLASLPY</sequence>
<dbReference type="AlphaFoldDB" id="A7E408"/>